<dbReference type="AlphaFoldDB" id="A0A0L7L518"/>
<dbReference type="Gene3D" id="3.30.830.10">
    <property type="entry name" value="Metalloenzyme, LuxS/M16 peptidase-like"/>
    <property type="match status" value="1"/>
</dbReference>
<feature type="compositionally biased region" description="Basic residues" evidence="1">
    <location>
        <begin position="29"/>
        <end position="40"/>
    </location>
</feature>
<accession>A0A0L7L518</accession>
<organism evidence="2 3">
    <name type="scientific">Operophtera brumata</name>
    <name type="common">Winter moth</name>
    <name type="synonym">Phalaena brumata</name>
    <dbReference type="NCBI Taxonomy" id="104452"/>
    <lineage>
        <taxon>Eukaryota</taxon>
        <taxon>Metazoa</taxon>
        <taxon>Ecdysozoa</taxon>
        <taxon>Arthropoda</taxon>
        <taxon>Hexapoda</taxon>
        <taxon>Insecta</taxon>
        <taxon>Pterygota</taxon>
        <taxon>Neoptera</taxon>
        <taxon>Endopterygota</taxon>
        <taxon>Lepidoptera</taxon>
        <taxon>Glossata</taxon>
        <taxon>Ditrysia</taxon>
        <taxon>Geometroidea</taxon>
        <taxon>Geometridae</taxon>
        <taxon>Larentiinae</taxon>
        <taxon>Operophtera</taxon>
    </lineage>
</organism>
<evidence type="ECO:0000256" key="1">
    <source>
        <dbReference type="SAM" id="MobiDB-lite"/>
    </source>
</evidence>
<sequence>MSKFLSIFIQKTSGFLHRNNLTVLEMSKRSGHHRTPKFKPKPAINRKAAVTMSPRKDKIEVLSEPIKSEADKKNYKTIQLENGLTALLISDPSRSSLVDDSPGSSGASDVESSSGAETSDSEGSHSEHSEASDQHANEKKYSLFLGTTL</sequence>
<proteinExistence type="predicted"/>
<reference evidence="2 3" key="1">
    <citation type="journal article" date="2015" name="Genome Biol. Evol.">
        <title>The genome of winter moth (Operophtera brumata) provides a genomic perspective on sexual dimorphism and phenology.</title>
        <authorList>
            <person name="Derks M.F."/>
            <person name="Smit S."/>
            <person name="Salis L."/>
            <person name="Schijlen E."/>
            <person name="Bossers A."/>
            <person name="Mateman C."/>
            <person name="Pijl A.S."/>
            <person name="de Ridder D."/>
            <person name="Groenen M.A."/>
            <person name="Visser M.E."/>
            <person name="Megens H.J."/>
        </authorList>
    </citation>
    <scope>NUCLEOTIDE SEQUENCE [LARGE SCALE GENOMIC DNA]</scope>
    <source>
        <strain evidence="2">WM2013NL</strain>
        <tissue evidence="2">Head and thorax</tissue>
    </source>
</reference>
<feature type="region of interest" description="Disordered" evidence="1">
    <location>
        <begin position="93"/>
        <end position="149"/>
    </location>
</feature>
<name>A0A0L7L518_OPEBR</name>
<keyword evidence="3" id="KW-1185">Reference proteome</keyword>
<comment type="caution">
    <text evidence="2">The sequence shown here is derived from an EMBL/GenBank/DDBJ whole genome shotgun (WGS) entry which is preliminary data.</text>
</comment>
<gene>
    <name evidence="2" type="ORF">OBRU01_11322</name>
</gene>
<feature type="compositionally biased region" description="Basic and acidic residues" evidence="1">
    <location>
        <begin position="122"/>
        <end position="141"/>
    </location>
</feature>
<evidence type="ECO:0000313" key="2">
    <source>
        <dbReference type="EMBL" id="KOB70583.1"/>
    </source>
</evidence>
<dbReference type="EMBL" id="JTDY01002861">
    <property type="protein sequence ID" value="KOB70583.1"/>
    <property type="molecule type" value="Genomic_DNA"/>
</dbReference>
<dbReference type="Proteomes" id="UP000037510">
    <property type="component" value="Unassembled WGS sequence"/>
</dbReference>
<feature type="region of interest" description="Disordered" evidence="1">
    <location>
        <begin position="28"/>
        <end position="56"/>
    </location>
</feature>
<evidence type="ECO:0000313" key="3">
    <source>
        <dbReference type="Proteomes" id="UP000037510"/>
    </source>
</evidence>
<protein>
    <submittedName>
        <fullName evidence="2">Putative metalloendopeptidase</fullName>
    </submittedName>
</protein>
<feature type="compositionally biased region" description="Low complexity" evidence="1">
    <location>
        <begin position="101"/>
        <end position="118"/>
    </location>
</feature>
<dbReference type="STRING" id="104452.A0A0L7L518"/>